<feature type="transmembrane region" description="Helical" evidence="6">
    <location>
        <begin position="186"/>
        <end position="204"/>
    </location>
</feature>
<feature type="transmembrane region" description="Helical" evidence="6">
    <location>
        <begin position="395"/>
        <end position="417"/>
    </location>
</feature>
<evidence type="ECO:0000313" key="8">
    <source>
        <dbReference type="Proteomes" id="UP000285173"/>
    </source>
</evidence>
<comment type="subcellular location">
    <subcellularLocation>
        <location evidence="1">Cell membrane</location>
        <topology evidence="1">Multi-pass membrane protein</topology>
    </subcellularLocation>
</comment>
<dbReference type="Pfam" id="PF01943">
    <property type="entry name" value="Polysacc_synt"/>
    <property type="match status" value="1"/>
</dbReference>
<dbReference type="EMBL" id="QSEF01000015">
    <property type="protein sequence ID" value="RGZ46974.1"/>
    <property type="molecule type" value="Genomic_DNA"/>
</dbReference>
<keyword evidence="5 6" id="KW-0472">Membrane</keyword>
<sequence length="500" mass="56488">MNSNNQIKLGALLSYFSIAVNVIAGLFYTPWMINSIGRENFGLYTLAMSVIGLFLFDFGLSSAVTRFIAKYLAEGRVEKANQCLGLVYRLYFGIDVFLFIVLIAVFFFIPRIYQELTFDEIERFKIIYVIAAFYSVLSFPFIPVNGVLTAHEKFVQLKLCDVTHKIIIVGTMSVCLLLGYGLYALVLVNVFAGLITIVLKLYCIKYFTPQEINWNYWNKIELKEIASYSSWVTIASLAQRCIFNIAPSILGVLSGSVAIAILGIAITLEGYTYTFANALNGLFLPKVSRIVADDGDLLPLMIKVGRIQILIISLIIWGFVCLGEDFITLWVGENFNTSYICAVLIIFPSLLQLPQEIGQQVIIAQNKVKQQAFVYLGMAILNLLGAALLTPKYGAVGLCCSIFVAYLFRTIGLDYILYKQLRIDIWKFFFESYVKMIPALIVSLVLGFFVSEFILIEGIWGFLCDCIVFIIVYFIVMWYFAMNANEKRIFIGLFNRITRG</sequence>
<dbReference type="InterPro" id="IPR002797">
    <property type="entry name" value="Polysacc_synth"/>
</dbReference>
<keyword evidence="3 6" id="KW-0812">Transmembrane</keyword>
<gene>
    <name evidence="7" type="ORF">DW986_11275</name>
</gene>
<organism evidence="7 8">
    <name type="scientific">Parabacteroides merdae</name>
    <dbReference type="NCBI Taxonomy" id="46503"/>
    <lineage>
        <taxon>Bacteria</taxon>
        <taxon>Pseudomonadati</taxon>
        <taxon>Bacteroidota</taxon>
        <taxon>Bacteroidia</taxon>
        <taxon>Bacteroidales</taxon>
        <taxon>Tannerellaceae</taxon>
        <taxon>Parabacteroides</taxon>
    </lineage>
</organism>
<reference evidence="7 8" key="1">
    <citation type="submission" date="2018-08" db="EMBL/GenBank/DDBJ databases">
        <title>A genome reference for cultivated species of the human gut microbiota.</title>
        <authorList>
            <person name="Zou Y."/>
            <person name="Xue W."/>
            <person name="Luo G."/>
        </authorList>
    </citation>
    <scope>NUCLEOTIDE SEQUENCE [LARGE SCALE GENOMIC DNA]</scope>
    <source>
        <strain evidence="7 8">AM50-15</strain>
    </source>
</reference>
<dbReference type="PANTHER" id="PTHR30250:SF26">
    <property type="entry name" value="PSMA PROTEIN"/>
    <property type="match status" value="1"/>
</dbReference>
<comment type="caution">
    <text evidence="7">The sequence shown here is derived from an EMBL/GenBank/DDBJ whole genome shotgun (WGS) entry which is preliminary data.</text>
</comment>
<feature type="transmembrane region" description="Helical" evidence="6">
    <location>
        <begin position="90"/>
        <end position="113"/>
    </location>
</feature>
<feature type="transmembrane region" description="Helical" evidence="6">
    <location>
        <begin position="125"/>
        <end position="150"/>
    </location>
</feature>
<feature type="transmembrane region" description="Helical" evidence="6">
    <location>
        <begin position="43"/>
        <end position="69"/>
    </location>
</feature>
<feature type="transmembrane region" description="Helical" evidence="6">
    <location>
        <begin position="12"/>
        <end position="31"/>
    </location>
</feature>
<dbReference type="GO" id="GO:0005886">
    <property type="term" value="C:plasma membrane"/>
    <property type="evidence" value="ECO:0007669"/>
    <property type="project" value="UniProtKB-SubCell"/>
</dbReference>
<dbReference type="Proteomes" id="UP000285173">
    <property type="component" value="Unassembled WGS sequence"/>
</dbReference>
<feature type="transmembrane region" description="Helical" evidence="6">
    <location>
        <begin position="437"/>
        <end position="454"/>
    </location>
</feature>
<feature type="transmembrane region" description="Helical" evidence="6">
    <location>
        <begin position="460"/>
        <end position="481"/>
    </location>
</feature>
<accession>A0A3R6CUX2</accession>
<proteinExistence type="predicted"/>
<dbReference type="PANTHER" id="PTHR30250">
    <property type="entry name" value="PST FAMILY PREDICTED COLANIC ACID TRANSPORTER"/>
    <property type="match status" value="1"/>
</dbReference>
<name>A0A3R6CUX2_9BACT</name>
<feature type="transmembrane region" description="Helical" evidence="6">
    <location>
        <begin position="309"/>
        <end position="331"/>
    </location>
</feature>
<evidence type="ECO:0000256" key="1">
    <source>
        <dbReference type="ARBA" id="ARBA00004651"/>
    </source>
</evidence>
<feature type="transmembrane region" description="Helical" evidence="6">
    <location>
        <begin position="337"/>
        <end position="353"/>
    </location>
</feature>
<feature type="transmembrane region" description="Helical" evidence="6">
    <location>
        <begin position="252"/>
        <end position="276"/>
    </location>
</feature>
<keyword evidence="2" id="KW-1003">Cell membrane</keyword>
<evidence type="ECO:0000256" key="2">
    <source>
        <dbReference type="ARBA" id="ARBA00022475"/>
    </source>
</evidence>
<dbReference type="InterPro" id="IPR050833">
    <property type="entry name" value="Poly_Biosynth_Transport"/>
</dbReference>
<evidence type="ECO:0000256" key="4">
    <source>
        <dbReference type="ARBA" id="ARBA00022989"/>
    </source>
</evidence>
<evidence type="ECO:0000256" key="6">
    <source>
        <dbReference type="SAM" id="Phobius"/>
    </source>
</evidence>
<dbReference type="AlphaFoldDB" id="A0A3R6CUX2"/>
<keyword evidence="4 6" id="KW-1133">Transmembrane helix</keyword>
<evidence type="ECO:0000313" key="7">
    <source>
        <dbReference type="EMBL" id="RGZ46974.1"/>
    </source>
</evidence>
<evidence type="ECO:0000256" key="5">
    <source>
        <dbReference type="ARBA" id="ARBA00023136"/>
    </source>
</evidence>
<feature type="transmembrane region" description="Helical" evidence="6">
    <location>
        <begin position="373"/>
        <end position="389"/>
    </location>
</feature>
<evidence type="ECO:0000256" key="3">
    <source>
        <dbReference type="ARBA" id="ARBA00022692"/>
    </source>
</evidence>
<protein>
    <submittedName>
        <fullName evidence="7">Uncharacterized protein</fullName>
    </submittedName>
</protein>